<feature type="region of interest" description="Disordered" evidence="8">
    <location>
        <begin position="1"/>
        <end position="30"/>
    </location>
</feature>
<evidence type="ECO:0000256" key="7">
    <source>
        <dbReference type="HAMAP-Rule" id="MF_02065"/>
    </source>
</evidence>
<dbReference type="Proteomes" id="UP001259347">
    <property type="component" value="Unassembled WGS sequence"/>
</dbReference>
<dbReference type="InterPro" id="IPR003770">
    <property type="entry name" value="MLTG-like"/>
</dbReference>
<comment type="caution">
    <text evidence="9">The sequence shown here is derived from an EMBL/GenBank/DDBJ whole genome shotgun (WGS) entry which is preliminary data.</text>
</comment>
<feature type="region of interest" description="Disordered" evidence="8">
    <location>
        <begin position="294"/>
        <end position="316"/>
    </location>
</feature>
<dbReference type="RefSeq" id="WP_310022490.1">
    <property type="nucleotide sequence ID" value="NZ_JAVDUM010000015.1"/>
</dbReference>
<keyword evidence="5 7" id="KW-0456">Lyase</keyword>
<comment type="catalytic activity">
    <reaction evidence="7">
        <text>a peptidoglycan chain = a peptidoglycan chain with N-acetyl-1,6-anhydromuramyl-[peptide] at the reducing end + a peptidoglycan chain with N-acetylglucosamine at the non-reducing end.</text>
        <dbReference type="EC" id="4.2.2.29"/>
    </reaction>
</comment>
<gene>
    <name evidence="7" type="primary">mltG</name>
    <name evidence="9" type="ORF">J2Y69_003174</name>
</gene>
<keyword evidence="3 7" id="KW-1133">Transmembrane helix</keyword>
<keyword evidence="2 7" id="KW-0812">Transmembrane</keyword>
<dbReference type="NCBIfam" id="TIGR00247">
    <property type="entry name" value="endolytic transglycosylase MltG"/>
    <property type="match status" value="1"/>
</dbReference>
<keyword evidence="6 7" id="KW-0961">Cell wall biogenesis/degradation</keyword>
<dbReference type="Pfam" id="PF02618">
    <property type="entry name" value="YceG"/>
    <property type="match status" value="1"/>
</dbReference>
<evidence type="ECO:0000313" key="10">
    <source>
        <dbReference type="Proteomes" id="UP001259347"/>
    </source>
</evidence>
<dbReference type="EMBL" id="JAVDUM010000015">
    <property type="protein sequence ID" value="MDR6868555.1"/>
    <property type="molecule type" value="Genomic_DNA"/>
</dbReference>
<feature type="transmembrane region" description="Helical" evidence="7">
    <location>
        <begin position="37"/>
        <end position="58"/>
    </location>
</feature>
<comment type="subcellular location">
    <subcellularLocation>
        <location evidence="7">Cell membrane</location>
        <topology evidence="7">Single-pass membrane protein</topology>
    </subcellularLocation>
</comment>
<evidence type="ECO:0000256" key="2">
    <source>
        <dbReference type="ARBA" id="ARBA00022692"/>
    </source>
</evidence>
<evidence type="ECO:0000256" key="6">
    <source>
        <dbReference type="ARBA" id="ARBA00023316"/>
    </source>
</evidence>
<dbReference type="PANTHER" id="PTHR30518:SF2">
    <property type="entry name" value="ENDOLYTIC MUREIN TRANSGLYCOSYLASE"/>
    <property type="match status" value="1"/>
</dbReference>
<evidence type="ECO:0000256" key="5">
    <source>
        <dbReference type="ARBA" id="ARBA00023239"/>
    </source>
</evidence>
<dbReference type="PANTHER" id="PTHR30518">
    <property type="entry name" value="ENDOLYTIC MUREIN TRANSGLYCOSYLASE"/>
    <property type="match status" value="1"/>
</dbReference>
<comment type="function">
    <text evidence="7">Functions as a peptidoglycan terminase that cleaves nascent peptidoglycan strands endolytically to terminate their elongation.</text>
</comment>
<name>A0ABU1SG33_9MICO</name>
<keyword evidence="4 7" id="KW-0472">Membrane</keyword>
<dbReference type="Gene3D" id="3.30.160.60">
    <property type="entry name" value="Classic Zinc Finger"/>
    <property type="match status" value="1"/>
</dbReference>
<evidence type="ECO:0000256" key="3">
    <source>
        <dbReference type="ARBA" id="ARBA00022989"/>
    </source>
</evidence>
<evidence type="ECO:0000313" key="9">
    <source>
        <dbReference type="EMBL" id="MDR6868555.1"/>
    </source>
</evidence>
<keyword evidence="1 7" id="KW-1003">Cell membrane</keyword>
<dbReference type="EC" id="4.2.2.29" evidence="7"/>
<organism evidence="9 10">
    <name type="scientific">Microbacterium resistens</name>
    <dbReference type="NCBI Taxonomy" id="156977"/>
    <lineage>
        <taxon>Bacteria</taxon>
        <taxon>Bacillati</taxon>
        <taxon>Actinomycetota</taxon>
        <taxon>Actinomycetes</taxon>
        <taxon>Micrococcales</taxon>
        <taxon>Microbacteriaceae</taxon>
        <taxon>Microbacterium</taxon>
    </lineage>
</organism>
<evidence type="ECO:0000256" key="8">
    <source>
        <dbReference type="SAM" id="MobiDB-lite"/>
    </source>
</evidence>
<dbReference type="Gene3D" id="3.30.1490.480">
    <property type="entry name" value="Endolytic murein transglycosylase"/>
    <property type="match status" value="1"/>
</dbReference>
<feature type="compositionally biased region" description="Basic and acidic residues" evidence="8">
    <location>
        <begin position="1"/>
        <end position="27"/>
    </location>
</feature>
<reference evidence="9 10" key="1">
    <citation type="submission" date="2023-07" db="EMBL/GenBank/DDBJ databases">
        <title>Sorghum-associated microbial communities from plants grown in Nebraska, USA.</title>
        <authorList>
            <person name="Schachtman D."/>
        </authorList>
    </citation>
    <scope>NUCLEOTIDE SEQUENCE [LARGE SCALE GENOMIC DNA]</scope>
    <source>
        <strain evidence="9 10">2980</strain>
    </source>
</reference>
<accession>A0ABU1SG33</accession>
<dbReference type="HAMAP" id="MF_02065">
    <property type="entry name" value="MltG"/>
    <property type="match status" value="1"/>
</dbReference>
<keyword evidence="10" id="KW-1185">Reference proteome</keyword>
<comment type="similarity">
    <text evidence="7">Belongs to the transglycosylase MltG family.</text>
</comment>
<sequence length="385" mass="41602">MSPREEPAEHASLEDLFRPEPEPEHGTPRRKRRTGCLVALIIVLALLGGIAAGGIWVWNSYGEKISEAFGWGPPKDYEDGQATGEALLTISEGDVGTDVSTKLYDAGVTKTDRVFYDMLVADDVAITFYPGVYHLQQKMTASAALKALQDPANKMANSVLLREGLTVPKTLSTIAESLGMPLADLQAAAADPSAYGVAGASLEGWLFPALYEFAPEDTPTDIIAKLVERTRQSLANAGVPAADEQRVLTIASIIQREARAEGDFFKVSRVIANRLAQNMKLQMDSTAQYGYGELHKGSASTSDEAQGDDNPWNTYVHEGLPSTPIANPGDAAIDAAMHPADGPWLYFVTVNLDTGETKFSTTYEEHLGYVEQMRQWCTANPDSGC</sequence>
<evidence type="ECO:0000256" key="1">
    <source>
        <dbReference type="ARBA" id="ARBA00022475"/>
    </source>
</evidence>
<proteinExistence type="inferred from homology"/>
<protein>
    <recommendedName>
        <fullName evidence="7">Endolytic murein transglycosylase</fullName>
        <ecNumber evidence="7">4.2.2.29</ecNumber>
    </recommendedName>
    <alternativeName>
        <fullName evidence="7">Peptidoglycan lytic transglycosylase</fullName>
    </alternativeName>
    <alternativeName>
        <fullName evidence="7">Peptidoglycan polymerization terminase</fullName>
    </alternativeName>
</protein>
<feature type="site" description="Important for catalytic activity" evidence="7">
    <location>
        <position position="257"/>
    </location>
</feature>
<evidence type="ECO:0000256" key="4">
    <source>
        <dbReference type="ARBA" id="ARBA00023136"/>
    </source>
</evidence>